<feature type="region of interest" description="Disordered" evidence="1">
    <location>
        <begin position="28"/>
        <end position="60"/>
    </location>
</feature>
<gene>
    <name evidence="2" type="ORF">UFOPK3376_03004</name>
</gene>
<dbReference type="AlphaFoldDB" id="A0A6J7FK59"/>
<accession>A0A6J7FK59</accession>
<dbReference type="SUPFAM" id="SSF50998">
    <property type="entry name" value="Quinoprotein alcohol dehydrogenase-like"/>
    <property type="match status" value="1"/>
</dbReference>
<organism evidence="2">
    <name type="scientific">freshwater metagenome</name>
    <dbReference type="NCBI Taxonomy" id="449393"/>
    <lineage>
        <taxon>unclassified sequences</taxon>
        <taxon>metagenomes</taxon>
        <taxon>ecological metagenomes</taxon>
    </lineage>
</organism>
<dbReference type="InterPro" id="IPR011047">
    <property type="entry name" value="Quinoprotein_ADH-like_sf"/>
</dbReference>
<dbReference type="PROSITE" id="PS51257">
    <property type="entry name" value="PROKAR_LIPOPROTEIN"/>
    <property type="match status" value="1"/>
</dbReference>
<feature type="compositionally biased region" description="Low complexity" evidence="1">
    <location>
        <begin position="47"/>
        <end position="60"/>
    </location>
</feature>
<name>A0A6J7FK59_9ZZZZ</name>
<dbReference type="EMBL" id="CAFBLP010000125">
    <property type="protein sequence ID" value="CAB4893260.1"/>
    <property type="molecule type" value="Genomic_DNA"/>
</dbReference>
<reference evidence="2" key="1">
    <citation type="submission" date="2020-05" db="EMBL/GenBank/DDBJ databases">
        <authorList>
            <person name="Chiriac C."/>
            <person name="Salcher M."/>
            <person name="Ghai R."/>
            <person name="Kavagutti S V."/>
        </authorList>
    </citation>
    <scope>NUCLEOTIDE SEQUENCE</scope>
</reference>
<sequence>MRRTRTTRHALLASITLLLSCGGGSTSTESANTQALNTQPPGTQAVNTNPTSTRPTSTDSSGVWLPLLVEHTPTVKVSFSPERLWFWALLGIGSDYVMLQGDDNGNSWVTAVSEHGEQWKTAVSETMGLAVLNGVVLVTVNSDEAPDGVDLIGISADDGSIRFTTHLDGYYMVQQAGSDVLLIDDSSEALTVARVDPTTFAVGTTIRFPHSDTYERVDQGLLAWNGSRTMLISIGSMTSQEWASGSSASPNLVSPTTAGDTLIHSDSSGALSGIGPDGQPRWSAKADVGTVTAIWSPDVDHVLVAGSTGLELFLLSANAATSVASQMGTGRLGPTAVIDGTAHLVWYHEGRGSVVRLTPTGFDTVGSFAAEEVDPENDSAEQATFVDNALYLTTHITGAGAKQSVGLTAYSLSDMKPLWTLESESADELEAFWLFQEDVIVLLYGYALIPSYVSLYR</sequence>
<protein>
    <submittedName>
        <fullName evidence="2">Unannotated protein</fullName>
    </submittedName>
</protein>
<evidence type="ECO:0000256" key="1">
    <source>
        <dbReference type="SAM" id="MobiDB-lite"/>
    </source>
</evidence>
<proteinExistence type="predicted"/>
<feature type="compositionally biased region" description="Polar residues" evidence="1">
    <location>
        <begin position="28"/>
        <end position="46"/>
    </location>
</feature>
<evidence type="ECO:0000313" key="2">
    <source>
        <dbReference type="EMBL" id="CAB4893260.1"/>
    </source>
</evidence>